<organism evidence="3">
    <name type="scientific">Cucumis melo</name>
    <name type="common">Muskmelon</name>
    <dbReference type="NCBI Taxonomy" id="3656"/>
    <lineage>
        <taxon>Eukaryota</taxon>
        <taxon>Viridiplantae</taxon>
        <taxon>Streptophyta</taxon>
        <taxon>Embryophyta</taxon>
        <taxon>Tracheophyta</taxon>
        <taxon>Spermatophyta</taxon>
        <taxon>Magnoliopsida</taxon>
        <taxon>eudicotyledons</taxon>
        <taxon>Gunneridae</taxon>
        <taxon>Pentapetalae</taxon>
        <taxon>rosids</taxon>
        <taxon>fabids</taxon>
        <taxon>Cucurbitales</taxon>
        <taxon>Cucurbitaceae</taxon>
        <taxon>Benincaseae</taxon>
        <taxon>Cucumis</taxon>
    </lineage>
</organism>
<sequence>MICFQKIFVFILCNIFKVIRIWWRTRKRKKLARVINNVLSSFGLGDLLCTFNPKATLAFSYSSGKGKKWSFKNLSKIDHSSLTPRPTNQRQKIESDTEAEDLCSDKQ</sequence>
<evidence type="ECO:0000313" key="3">
    <source>
        <dbReference type="EnsemblPlants" id="MELO3C031647.2.1"/>
    </source>
</evidence>
<proteinExistence type="predicted"/>
<evidence type="ECO:0000256" key="2">
    <source>
        <dbReference type="SAM" id="Phobius"/>
    </source>
</evidence>
<keyword evidence="2" id="KW-0812">Transmembrane</keyword>
<reference evidence="3" key="1">
    <citation type="submission" date="2023-03" db="UniProtKB">
        <authorList>
            <consortium name="EnsemblPlants"/>
        </authorList>
    </citation>
    <scope>IDENTIFICATION</scope>
</reference>
<dbReference type="AlphaFoldDB" id="A0A9I9EBY5"/>
<accession>A0A9I9EBY5</accession>
<dbReference type="EnsemblPlants" id="MELO3C031647.2.1">
    <property type="protein sequence ID" value="MELO3C031647.2.1"/>
    <property type="gene ID" value="MELO3C031647.2"/>
</dbReference>
<evidence type="ECO:0000256" key="1">
    <source>
        <dbReference type="SAM" id="MobiDB-lite"/>
    </source>
</evidence>
<feature type="compositionally biased region" description="Polar residues" evidence="1">
    <location>
        <begin position="80"/>
        <end position="90"/>
    </location>
</feature>
<feature type="region of interest" description="Disordered" evidence="1">
    <location>
        <begin position="78"/>
        <end position="107"/>
    </location>
</feature>
<keyword evidence="2" id="KW-0472">Membrane</keyword>
<keyword evidence="2" id="KW-1133">Transmembrane helix</keyword>
<feature type="compositionally biased region" description="Acidic residues" evidence="1">
    <location>
        <begin position="96"/>
        <end position="107"/>
    </location>
</feature>
<dbReference type="Gramene" id="MELO3C031647.2.1">
    <property type="protein sequence ID" value="MELO3C031647.2.1"/>
    <property type="gene ID" value="MELO3C031647.2"/>
</dbReference>
<feature type="transmembrane region" description="Helical" evidence="2">
    <location>
        <begin position="6"/>
        <end position="23"/>
    </location>
</feature>
<protein>
    <submittedName>
        <fullName evidence="3">Uncharacterized protein</fullName>
    </submittedName>
</protein>
<name>A0A9I9EBY5_CUCME</name>